<dbReference type="RefSeq" id="WP_144854751.1">
    <property type="nucleotide sequence ID" value="NZ_BAAAYT010000001.1"/>
</dbReference>
<comment type="caution">
    <text evidence="7">The sequence shown here is derived from an EMBL/GenBank/DDBJ whole genome shotgun (WGS) entry which is preliminary data.</text>
</comment>
<organism evidence="7 8">
    <name type="scientific">Marihabitans asiaticum</name>
    <dbReference type="NCBI Taxonomy" id="415218"/>
    <lineage>
        <taxon>Bacteria</taxon>
        <taxon>Bacillati</taxon>
        <taxon>Actinomycetota</taxon>
        <taxon>Actinomycetes</taxon>
        <taxon>Micrococcales</taxon>
        <taxon>Intrasporangiaceae</taxon>
        <taxon>Marihabitans</taxon>
    </lineage>
</organism>
<reference evidence="7 8" key="1">
    <citation type="submission" date="2019-06" db="EMBL/GenBank/DDBJ databases">
        <title>Sequencing the genomes of 1000 actinobacteria strains.</title>
        <authorList>
            <person name="Klenk H.-P."/>
        </authorList>
    </citation>
    <scope>NUCLEOTIDE SEQUENCE [LARGE SCALE GENOMIC DNA]</scope>
    <source>
        <strain evidence="7 8">DSM 18935</strain>
    </source>
</reference>
<feature type="transmembrane region" description="Helical" evidence="6">
    <location>
        <begin position="186"/>
        <end position="206"/>
    </location>
</feature>
<feature type="transmembrane region" description="Helical" evidence="6">
    <location>
        <begin position="44"/>
        <end position="72"/>
    </location>
</feature>
<evidence type="ECO:0000256" key="5">
    <source>
        <dbReference type="ARBA" id="ARBA00023136"/>
    </source>
</evidence>
<evidence type="ECO:0000256" key="3">
    <source>
        <dbReference type="ARBA" id="ARBA00022692"/>
    </source>
</evidence>
<name>A0A560WG06_9MICO</name>
<dbReference type="InterPro" id="IPR017039">
    <property type="entry name" value="Virul_fac_BrkB"/>
</dbReference>
<accession>A0A560WG06</accession>
<keyword evidence="5 6" id="KW-0472">Membrane</keyword>
<gene>
    <name evidence="7" type="ORF">FB557_0159</name>
</gene>
<evidence type="ECO:0000313" key="8">
    <source>
        <dbReference type="Proteomes" id="UP000315628"/>
    </source>
</evidence>
<protein>
    <submittedName>
        <fullName evidence="7">Inner membrane protein YhjD</fullName>
    </submittedName>
</protein>
<evidence type="ECO:0000313" key="7">
    <source>
        <dbReference type="EMBL" id="TWD16631.1"/>
    </source>
</evidence>
<dbReference type="AlphaFoldDB" id="A0A560WG06"/>
<keyword evidence="8" id="KW-1185">Reference proteome</keyword>
<proteinExistence type="predicted"/>
<sequence>MSAQGAKGEQAPTVGPVDRFQRRHPWLGFPIAVVYKFLDDFGPYLAALITYYGFLSIFPLLLLFSTILGFVLEGQPEWQQAILDSAVSEFPIVGDELRETGTLGGGPVGLVVGAVTATYGGLGVGQALQYAMNTAWMVPRNSRPNVILSRARSVMMVLTAGLTVIASTVLTFIASEATQGQRLESWAVNIGSVVLNTWVFALIFIVATPKELTVRQVLPGSVIAAVLFGVLQQLGASYVGSVVAGASNLNSVFALVFGLLVFIYSNAVVLVICMEINVVLSERLWPRSLLTLFTDAVVLTEADRRAYGGQARAQRLKGFEKISADFERR</sequence>
<keyword evidence="2" id="KW-1003">Cell membrane</keyword>
<dbReference type="OrthoDB" id="3349406at2"/>
<evidence type="ECO:0000256" key="1">
    <source>
        <dbReference type="ARBA" id="ARBA00004651"/>
    </source>
</evidence>
<evidence type="ECO:0000256" key="6">
    <source>
        <dbReference type="SAM" id="Phobius"/>
    </source>
</evidence>
<feature type="transmembrane region" description="Helical" evidence="6">
    <location>
        <begin position="218"/>
        <end position="240"/>
    </location>
</feature>
<feature type="transmembrane region" description="Helical" evidence="6">
    <location>
        <begin position="252"/>
        <end position="280"/>
    </location>
</feature>
<evidence type="ECO:0000256" key="2">
    <source>
        <dbReference type="ARBA" id="ARBA00022475"/>
    </source>
</evidence>
<dbReference type="Proteomes" id="UP000315628">
    <property type="component" value="Unassembled WGS sequence"/>
</dbReference>
<dbReference type="PANTHER" id="PTHR30213:SF1">
    <property type="entry name" value="INNER MEMBRANE PROTEIN YHJD"/>
    <property type="match status" value="1"/>
</dbReference>
<dbReference type="Pfam" id="PF03631">
    <property type="entry name" value="Virul_fac_BrkB"/>
    <property type="match status" value="1"/>
</dbReference>
<comment type="subcellular location">
    <subcellularLocation>
        <location evidence="1">Cell membrane</location>
        <topology evidence="1">Multi-pass membrane protein</topology>
    </subcellularLocation>
</comment>
<keyword evidence="4 6" id="KW-1133">Transmembrane helix</keyword>
<dbReference type="GO" id="GO:0005886">
    <property type="term" value="C:plasma membrane"/>
    <property type="evidence" value="ECO:0007669"/>
    <property type="project" value="UniProtKB-SubCell"/>
</dbReference>
<dbReference type="PANTHER" id="PTHR30213">
    <property type="entry name" value="INNER MEMBRANE PROTEIN YHJD"/>
    <property type="match status" value="1"/>
</dbReference>
<dbReference type="EMBL" id="VIUW01000001">
    <property type="protein sequence ID" value="TWD16631.1"/>
    <property type="molecule type" value="Genomic_DNA"/>
</dbReference>
<evidence type="ECO:0000256" key="4">
    <source>
        <dbReference type="ARBA" id="ARBA00022989"/>
    </source>
</evidence>
<keyword evidence="3 6" id="KW-0812">Transmembrane</keyword>
<feature type="transmembrane region" description="Helical" evidence="6">
    <location>
        <begin position="153"/>
        <end position="174"/>
    </location>
</feature>